<sequence length="180" mass="18949">MAMAVTAHEASRCSGVSSRLLGEEGGPSGCPLPLLLLLLLLPFLLPLPPPHQRRASPTPDRSPGRRGVRGDRASPSNALCVLTCLPGPGIQSAQWQSFGSQTSSLRRPCLVPGNPASPPTEACPQRANGKGFCSPVPPTTTAKHNRHIFNSILTARLFIPSSTTPEPISSTTSSMPPRPH</sequence>
<evidence type="ECO:0000256" key="1">
    <source>
        <dbReference type="SAM" id="MobiDB-lite"/>
    </source>
</evidence>
<organism evidence="3 4">
    <name type="scientific">Hyaloscypha bicolor E</name>
    <dbReference type="NCBI Taxonomy" id="1095630"/>
    <lineage>
        <taxon>Eukaryota</taxon>
        <taxon>Fungi</taxon>
        <taxon>Dikarya</taxon>
        <taxon>Ascomycota</taxon>
        <taxon>Pezizomycotina</taxon>
        <taxon>Leotiomycetes</taxon>
        <taxon>Helotiales</taxon>
        <taxon>Hyaloscyphaceae</taxon>
        <taxon>Hyaloscypha</taxon>
        <taxon>Hyaloscypha bicolor</taxon>
    </lineage>
</organism>
<dbReference type="Proteomes" id="UP000235371">
    <property type="component" value="Unassembled WGS sequence"/>
</dbReference>
<keyword evidence="2" id="KW-0732">Signal</keyword>
<gene>
    <name evidence="3" type="ORF">K444DRAFT_177299</name>
</gene>
<dbReference type="RefSeq" id="XP_024742225.1">
    <property type="nucleotide sequence ID" value="XM_024870785.1"/>
</dbReference>
<feature type="chain" id="PRO_5014397781" description="Ig-like domain-containing protein" evidence="2">
    <location>
        <begin position="47"/>
        <end position="180"/>
    </location>
</feature>
<dbReference type="OrthoDB" id="10617471at2759"/>
<proteinExistence type="predicted"/>
<reference evidence="3 4" key="1">
    <citation type="submission" date="2016-04" db="EMBL/GenBank/DDBJ databases">
        <title>A degradative enzymes factory behind the ericoid mycorrhizal symbiosis.</title>
        <authorList>
            <consortium name="DOE Joint Genome Institute"/>
            <person name="Martino E."/>
            <person name="Morin E."/>
            <person name="Grelet G."/>
            <person name="Kuo A."/>
            <person name="Kohler A."/>
            <person name="Daghino S."/>
            <person name="Barry K."/>
            <person name="Choi C."/>
            <person name="Cichocki N."/>
            <person name="Clum A."/>
            <person name="Copeland A."/>
            <person name="Hainaut M."/>
            <person name="Haridas S."/>
            <person name="Labutti K."/>
            <person name="Lindquist E."/>
            <person name="Lipzen A."/>
            <person name="Khouja H.-R."/>
            <person name="Murat C."/>
            <person name="Ohm R."/>
            <person name="Olson A."/>
            <person name="Spatafora J."/>
            <person name="Veneault-Fourrey C."/>
            <person name="Henrissat B."/>
            <person name="Grigoriev I."/>
            <person name="Martin F."/>
            <person name="Perotto S."/>
        </authorList>
    </citation>
    <scope>NUCLEOTIDE SEQUENCE [LARGE SCALE GENOMIC DNA]</scope>
    <source>
        <strain evidence="3 4">E</strain>
    </source>
</reference>
<feature type="region of interest" description="Disordered" evidence="1">
    <location>
        <begin position="161"/>
        <end position="180"/>
    </location>
</feature>
<dbReference type="EMBL" id="KZ613746">
    <property type="protein sequence ID" value="PMD65321.1"/>
    <property type="molecule type" value="Genomic_DNA"/>
</dbReference>
<evidence type="ECO:0000256" key="2">
    <source>
        <dbReference type="SAM" id="SignalP"/>
    </source>
</evidence>
<keyword evidence="4" id="KW-1185">Reference proteome</keyword>
<accession>A0A2J6TQM3</accession>
<evidence type="ECO:0000313" key="3">
    <source>
        <dbReference type="EMBL" id="PMD65321.1"/>
    </source>
</evidence>
<dbReference type="InParanoid" id="A0A2J6TQM3"/>
<evidence type="ECO:0000313" key="4">
    <source>
        <dbReference type="Proteomes" id="UP000235371"/>
    </source>
</evidence>
<feature type="signal peptide" evidence="2">
    <location>
        <begin position="1"/>
        <end position="46"/>
    </location>
</feature>
<dbReference type="AlphaFoldDB" id="A0A2J6TQM3"/>
<evidence type="ECO:0008006" key="5">
    <source>
        <dbReference type="Google" id="ProtNLM"/>
    </source>
</evidence>
<protein>
    <recommendedName>
        <fullName evidence="5">Ig-like domain-containing protein</fullName>
    </recommendedName>
</protein>
<feature type="region of interest" description="Disordered" evidence="1">
    <location>
        <begin position="50"/>
        <end position="74"/>
    </location>
</feature>
<dbReference type="GeneID" id="36578867"/>
<name>A0A2J6TQM3_9HELO</name>